<proteinExistence type="predicted"/>
<evidence type="ECO:0000313" key="4">
    <source>
        <dbReference type="Proteomes" id="UP000054342"/>
    </source>
</evidence>
<feature type="region of interest" description="Disordered" evidence="1">
    <location>
        <begin position="413"/>
        <end position="453"/>
    </location>
</feature>
<gene>
    <name evidence="3" type="ORF">PV05_05941</name>
</gene>
<dbReference type="HOGENOM" id="CLU_439426_0_0_1"/>
<keyword evidence="2" id="KW-0472">Membrane</keyword>
<feature type="compositionally biased region" description="Low complexity" evidence="1">
    <location>
        <begin position="418"/>
        <end position="432"/>
    </location>
</feature>
<evidence type="ECO:0000313" key="3">
    <source>
        <dbReference type="EMBL" id="KIW57388.1"/>
    </source>
</evidence>
<feature type="region of interest" description="Disordered" evidence="1">
    <location>
        <begin position="501"/>
        <end position="527"/>
    </location>
</feature>
<keyword evidence="2" id="KW-1133">Transmembrane helix</keyword>
<dbReference type="Proteomes" id="UP000054342">
    <property type="component" value="Unassembled WGS sequence"/>
</dbReference>
<feature type="region of interest" description="Disordered" evidence="1">
    <location>
        <begin position="330"/>
        <end position="379"/>
    </location>
</feature>
<feature type="compositionally biased region" description="Acidic residues" evidence="1">
    <location>
        <begin position="512"/>
        <end position="527"/>
    </location>
</feature>
<feature type="transmembrane region" description="Helical" evidence="2">
    <location>
        <begin position="85"/>
        <end position="106"/>
    </location>
</feature>
<feature type="transmembrane region" description="Helical" evidence="2">
    <location>
        <begin position="272"/>
        <end position="296"/>
    </location>
</feature>
<name>A0A0D2EPG1_9EURO</name>
<evidence type="ECO:0000256" key="1">
    <source>
        <dbReference type="SAM" id="MobiDB-lite"/>
    </source>
</evidence>
<dbReference type="GeneID" id="25327849"/>
<protein>
    <submittedName>
        <fullName evidence="3">Uncharacterized protein</fullName>
    </submittedName>
</protein>
<sequence length="622" mass="66771">MSSEWASEPTYPAPERSALPPIVTPYYAIHPHSGAVQISTPQSLAHSMAYSPEFRSIDCYCCILGQYSHSHSSVIDTIRTPGNTFIMNVFILFLISFLSPGVALAANPFEPGSVELAVAGLSVFGLFSWHMVKYHHGHTSSTAEHLLDTIESNFTSSWALKPTITTTQAPTTTTVTVISYVTKEVTFPMDEPSNKIARDSTSNVVTERILLANKAVKDLFHNGITFVRTFIVEPACHEIFRVCKQATKGPLLKSSIFLINLLRALNWTLGKAIFRAVLFVDYCIIIFGTIKIYAYLSLACKNVTGLSLFDVLKLLMTIIFPRRAGRVSAATQTEDASPPATPPTVPAPASLAPRAPPKPTVEDADDGDDVSPPANSPTTSNVVVLRPIIRVPNEGTSIFVDRRRAMPRRVRFATGQDAAGSSPGPASVASGLGKRGSRSFEEQSTRAEDGPAVARPGRTILAPHVRGAGTEKCPLPQGSFPGLLAAEDDSTPTILPKRVRRTEDDGTTVPVEQEDQTTTEEEQEVDMEVDDGFSEGSSDLEIITDDQMDVESAIALALPVPASSSMVQQVQQATPTSIVQDASTGTDEGMGGGMVVVAAPSAPIVLTEEEEDFAPPGFGEEE</sequence>
<feature type="transmembrane region" description="Helical" evidence="2">
    <location>
        <begin position="112"/>
        <end position="132"/>
    </location>
</feature>
<dbReference type="OrthoDB" id="10496281at2759"/>
<organism evidence="3 4">
    <name type="scientific">Exophiala xenobiotica</name>
    <dbReference type="NCBI Taxonomy" id="348802"/>
    <lineage>
        <taxon>Eukaryota</taxon>
        <taxon>Fungi</taxon>
        <taxon>Dikarya</taxon>
        <taxon>Ascomycota</taxon>
        <taxon>Pezizomycotina</taxon>
        <taxon>Eurotiomycetes</taxon>
        <taxon>Chaetothyriomycetidae</taxon>
        <taxon>Chaetothyriales</taxon>
        <taxon>Herpotrichiellaceae</taxon>
        <taxon>Exophiala</taxon>
    </lineage>
</organism>
<keyword evidence="2" id="KW-0812">Transmembrane</keyword>
<feature type="compositionally biased region" description="Basic and acidic residues" evidence="1">
    <location>
        <begin position="438"/>
        <end position="449"/>
    </location>
</feature>
<dbReference type="AlphaFoldDB" id="A0A0D2EPG1"/>
<dbReference type="EMBL" id="KN847319">
    <property type="protein sequence ID" value="KIW57388.1"/>
    <property type="molecule type" value="Genomic_DNA"/>
</dbReference>
<reference evidence="3 4" key="1">
    <citation type="submission" date="2015-01" db="EMBL/GenBank/DDBJ databases">
        <title>The Genome Sequence of Exophiala xenobiotica CBS118157.</title>
        <authorList>
            <consortium name="The Broad Institute Genomics Platform"/>
            <person name="Cuomo C."/>
            <person name="de Hoog S."/>
            <person name="Gorbushina A."/>
            <person name="Stielow B."/>
            <person name="Teixiera M."/>
            <person name="Abouelleil A."/>
            <person name="Chapman S.B."/>
            <person name="Priest M."/>
            <person name="Young S.K."/>
            <person name="Wortman J."/>
            <person name="Nusbaum C."/>
            <person name="Birren B."/>
        </authorList>
    </citation>
    <scope>NUCLEOTIDE SEQUENCE [LARGE SCALE GENOMIC DNA]</scope>
    <source>
        <strain evidence="3 4">CBS 118157</strain>
    </source>
</reference>
<evidence type="ECO:0000256" key="2">
    <source>
        <dbReference type="SAM" id="Phobius"/>
    </source>
</evidence>
<keyword evidence="4" id="KW-1185">Reference proteome</keyword>
<accession>A0A0D2EPG1</accession>
<dbReference type="RefSeq" id="XP_013317972.1">
    <property type="nucleotide sequence ID" value="XM_013462518.1"/>
</dbReference>